<reference evidence="2" key="1">
    <citation type="submission" date="2017-01" db="EMBL/GenBank/DDBJ databases">
        <title>Genome Analysis of Deinococcus marmoris KOPRI26562.</title>
        <authorList>
            <person name="Kim J.H."/>
            <person name="Oh H.-M."/>
        </authorList>
    </citation>
    <scope>NUCLEOTIDE SEQUENCE [LARGE SCALE GENOMIC DNA]</scope>
    <source>
        <strain evidence="2">PAMC 26633</strain>
    </source>
</reference>
<dbReference type="EMBL" id="MTHB01000261">
    <property type="protein sequence ID" value="OXC72941.1"/>
    <property type="molecule type" value="Genomic_DNA"/>
</dbReference>
<accession>A0A226WP13</accession>
<dbReference type="Proteomes" id="UP000214720">
    <property type="component" value="Unassembled WGS sequence"/>
</dbReference>
<evidence type="ECO:0000313" key="2">
    <source>
        <dbReference type="Proteomes" id="UP000214720"/>
    </source>
</evidence>
<protein>
    <submittedName>
        <fullName evidence="1">Uncharacterized protein</fullName>
    </submittedName>
</protein>
<dbReference type="AlphaFoldDB" id="A0A226WP13"/>
<comment type="caution">
    <text evidence="1">The sequence shown here is derived from an EMBL/GenBank/DDBJ whole genome shotgun (WGS) entry which is preliminary data.</text>
</comment>
<sequence>MRMNKDSFALGKSTQKIRVRAAAQYFDSVRDAAGLAI</sequence>
<gene>
    <name evidence="1" type="ORF">BSU04_39070</name>
</gene>
<evidence type="ECO:0000313" key="1">
    <source>
        <dbReference type="EMBL" id="OXC72941.1"/>
    </source>
</evidence>
<proteinExistence type="predicted"/>
<organism evidence="1 2">
    <name type="scientific">Caballeronia sordidicola</name>
    <name type="common">Burkholderia sordidicola</name>
    <dbReference type="NCBI Taxonomy" id="196367"/>
    <lineage>
        <taxon>Bacteria</taxon>
        <taxon>Pseudomonadati</taxon>
        <taxon>Pseudomonadota</taxon>
        <taxon>Betaproteobacteria</taxon>
        <taxon>Burkholderiales</taxon>
        <taxon>Burkholderiaceae</taxon>
        <taxon>Caballeronia</taxon>
    </lineage>
</organism>
<name>A0A226WP13_CABSO</name>